<protein>
    <recommendedName>
        <fullName evidence="3">Thymidylate kinase-like domain-containing protein</fullName>
    </recommendedName>
</protein>
<dbReference type="InterPro" id="IPR027417">
    <property type="entry name" value="P-loop_NTPase"/>
</dbReference>
<dbReference type="AlphaFoldDB" id="A0A317CBQ5"/>
<accession>A0A317CBQ5</accession>
<dbReference type="Gene3D" id="3.40.50.300">
    <property type="entry name" value="P-loop containing nucleotide triphosphate hydrolases"/>
    <property type="match status" value="1"/>
</dbReference>
<dbReference type="EMBL" id="QGKM01000041">
    <property type="protein sequence ID" value="PWQ95797.1"/>
    <property type="molecule type" value="Genomic_DNA"/>
</dbReference>
<evidence type="ECO:0008006" key="3">
    <source>
        <dbReference type="Google" id="ProtNLM"/>
    </source>
</evidence>
<keyword evidence="2" id="KW-1185">Reference proteome</keyword>
<proteinExistence type="predicted"/>
<reference evidence="1 2" key="1">
    <citation type="submission" date="2018-05" db="EMBL/GenBank/DDBJ databases">
        <title>Leucothrix arctica sp. nov., isolated from Arctic seawater.</title>
        <authorList>
            <person name="Choi A."/>
            <person name="Baek K."/>
        </authorList>
    </citation>
    <scope>NUCLEOTIDE SEQUENCE [LARGE SCALE GENOMIC DNA]</scope>
    <source>
        <strain evidence="1 2">JCM 18388</strain>
    </source>
</reference>
<dbReference type="RefSeq" id="WP_109838269.1">
    <property type="nucleotide sequence ID" value="NZ_QGKM01000041.1"/>
</dbReference>
<evidence type="ECO:0000313" key="1">
    <source>
        <dbReference type="EMBL" id="PWQ95797.1"/>
    </source>
</evidence>
<organism evidence="1 2">
    <name type="scientific">Leucothrix pacifica</name>
    <dbReference type="NCBI Taxonomy" id="1247513"/>
    <lineage>
        <taxon>Bacteria</taxon>
        <taxon>Pseudomonadati</taxon>
        <taxon>Pseudomonadota</taxon>
        <taxon>Gammaproteobacteria</taxon>
        <taxon>Thiotrichales</taxon>
        <taxon>Thiotrichaceae</taxon>
        <taxon>Leucothrix</taxon>
    </lineage>
</organism>
<comment type="caution">
    <text evidence="1">The sequence shown here is derived from an EMBL/GenBank/DDBJ whole genome shotgun (WGS) entry which is preliminary data.</text>
</comment>
<dbReference type="OrthoDB" id="9757917at2"/>
<sequence>MGSTSERQFLVGFFEKLNEIGVVYFVMRNYRSLPDSTNGSDIDILISPDSYTDFIRTLKVSCGECISIIGSSKSKSFEKLTLLGAEGKEKWWGVCLDVNIGLYYKGFHILDDFNAVNALTHRGVHILPDYFSVFLWFLKELLNNNRIVGEEVRKKFQEKELLSLNENWEEIKSLFSCIGASTIAEVNTVFQQSLLVNGKSVISCRLEPSFFKAKLKKKPYLICNFMLDFYDKIKRYMSPSGKIIALVGPDGSGKSTLIKQLSSVLNESTHNAVVTRHLRPGLLPPLSKMKRPLSSIEDAIPGVPQIPHSEAPSGFIVSIFRVLYLYLDYIIGYWIKDRPIIASKPTVIIYDRFFYDLIIDPKRFRVNSVSGIINLLLLTIPKPDIVFYLNGTAEVIHSRKPELTVREIERQLSSAENLFESDGKAVKVTVDASVSFIIDRMLTSFRESL</sequence>
<name>A0A317CBQ5_9GAMM</name>
<dbReference type="SUPFAM" id="SSF52540">
    <property type="entry name" value="P-loop containing nucleoside triphosphate hydrolases"/>
    <property type="match status" value="1"/>
</dbReference>
<gene>
    <name evidence="1" type="ORF">DKW60_13930</name>
</gene>
<evidence type="ECO:0000313" key="2">
    <source>
        <dbReference type="Proteomes" id="UP000245539"/>
    </source>
</evidence>
<dbReference type="Proteomes" id="UP000245539">
    <property type="component" value="Unassembled WGS sequence"/>
</dbReference>